<evidence type="ECO:0000256" key="1">
    <source>
        <dbReference type="ARBA" id="ARBA00023015"/>
    </source>
</evidence>
<dbReference type="InterPro" id="IPR036390">
    <property type="entry name" value="WH_DNA-bd_sf"/>
</dbReference>
<reference evidence="6 7" key="1">
    <citation type="submission" date="2018-10" db="EMBL/GenBank/DDBJ databases">
        <title>Tessaracoccus antarcticuss sp. nov., isolated from sediment.</title>
        <authorList>
            <person name="Zhou L.Y."/>
            <person name="Du Z.J."/>
        </authorList>
    </citation>
    <scope>NUCLEOTIDE SEQUENCE [LARGE SCALE GENOMIC DNA]</scope>
    <source>
        <strain evidence="6 7">JDX10</strain>
    </source>
</reference>
<feature type="compositionally biased region" description="Polar residues" evidence="4">
    <location>
        <begin position="171"/>
        <end position="184"/>
    </location>
</feature>
<keyword evidence="7" id="KW-1185">Reference proteome</keyword>
<proteinExistence type="predicted"/>
<gene>
    <name evidence="6" type="ORF">EAX62_15150</name>
</gene>
<evidence type="ECO:0000259" key="5">
    <source>
        <dbReference type="PROSITE" id="PS50949"/>
    </source>
</evidence>
<dbReference type="AlphaFoldDB" id="A0A3M0FZF4"/>
<evidence type="ECO:0000313" key="6">
    <source>
        <dbReference type="EMBL" id="RMB57798.1"/>
    </source>
</evidence>
<organism evidence="6 7">
    <name type="scientific">Tessaracoccus antarcticus</name>
    <dbReference type="NCBI Taxonomy" id="2479848"/>
    <lineage>
        <taxon>Bacteria</taxon>
        <taxon>Bacillati</taxon>
        <taxon>Actinomycetota</taxon>
        <taxon>Actinomycetes</taxon>
        <taxon>Propionibacteriales</taxon>
        <taxon>Propionibacteriaceae</taxon>
        <taxon>Tessaracoccus</taxon>
    </lineage>
</organism>
<dbReference type="SMART" id="SM00345">
    <property type="entry name" value="HTH_GNTR"/>
    <property type="match status" value="1"/>
</dbReference>
<keyword evidence="1" id="KW-0805">Transcription regulation</keyword>
<dbReference type="GO" id="GO:0003677">
    <property type="term" value="F:DNA binding"/>
    <property type="evidence" value="ECO:0007669"/>
    <property type="project" value="UniProtKB-KW"/>
</dbReference>
<keyword evidence="2" id="KW-0238">DNA-binding</keyword>
<dbReference type="PROSITE" id="PS50949">
    <property type="entry name" value="HTH_GNTR"/>
    <property type="match status" value="1"/>
</dbReference>
<feature type="region of interest" description="Disordered" evidence="4">
    <location>
        <begin position="164"/>
        <end position="184"/>
    </location>
</feature>
<comment type="caution">
    <text evidence="6">The sequence shown here is derived from an EMBL/GenBank/DDBJ whole genome shotgun (WGS) entry which is preliminary data.</text>
</comment>
<dbReference type="SUPFAM" id="SSF46785">
    <property type="entry name" value="Winged helix' DNA-binding domain"/>
    <property type="match status" value="1"/>
</dbReference>
<feature type="region of interest" description="Disordered" evidence="4">
    <location>
        <begin position="1"/>
        <end position="59"/>
    </location>
</feature>
<dbReference type="InterPro" id="IPR000524">
    <property type="entry name" value="Tscrpt_reg_HTH_GntR"/>
</dbReference>
<feature type="domain" description="HTH gntR-type" evidence="5">
    <location>
        <begin position="57"/>
        <end position="125"/>
    </location>
</feature>
<dbReference type="GO" id="GO:0003700">
    <property type="term" value="F:DNA-binding transcription factor activity"/>
    <property type="evidence" value="ECO:0007669"/>
    <property type="project" value="InterPro"/>
</dbReference>
<evidence type="ECO:0000313" key="7">
    <source>
        <dbReference type="Proteomes" id="UP000275256"/>
    </source>
</evidence>
<protein>
    <submittedName>
        <fullName evidence="6">GntR family transcriptional regulator</fullName>
    </submittedName>
</protein>
<keyword evidence="3" id="KW-0804">Transcription</keyword>
<dbReference type="InterPro" id="IPR036388">
    <property type="entry name" value="WH-like_DNA-bd_sf"/>
</dbReference>
<evidence type="ECO:0000256" key="2">
    <source>
        <dbReference type="ARBA" id="ARBA00023125"/>
    </source>
</evidence>
<accession>A0A3M0FZF4</accession>
<feature type="compositionally biased region" description="Low complexity" evidence="4">
    <location>
        <begin position="1"/>
        <end position="14"/>
    </location>
</feature>
<dbReference type="OrthoDB" id="4307011at2"/>
<evidence type="ECO:0000256" key="3">
    <source>
        <dbReference type="ARBA" id="ARBA00023163"/>
    </source>
</evidence>
<dbReference type="Proteomes" id="UP000275256">
    <property type="component" value="Unassembled WGS sequence"/>
</dbReference>
<dbReference type="CDD" id="cd07377">
    <property type="entry name" value="WHTH_GntR"/>
    <property type="match status" value="1"/>
</dbReference>
<dbReference type="Gene3D" id="1.10.10.10">
    <property type="entry name" value="Winged helix-like DNA-binding domain superfamily/Winged helix DNA-binding domain"/>
    <property type="match status" value="1"/>
</dbReference>
<sequence>MGGTTPDAGGATDDGVVRRHPPAAGRHGTPEAGSPRGRDTRGDPVSLRVRVDTFDPTPPYEQLRRQLEELISTGGLVDGQRLPSVRQLAADLSLAAGTVARTYAELEKGGLVVSRRGAGTRVTAPTTLLKGGTREERLMQLVHEVVGHAVALGMSPESLAATVEQAMHAQEPQQGTSRPPQSVS</sequence>
<dbReference type="Pfam" id="PF00392">
    <property type="entry name" value="GntR"/>
    <property type="match status" value="1"/>
</dbReference>
<dbReference type="PANTHER" id="PTHR38445">
    <property type="entry name" value="HTH-TYPE TRANSCRIPTIONAL REPRESSOR YTRA"/>
    <property type="match status" value="1"/>
</dbReference>
<dbReference type="EMBL" id="REFW01000005">
    <property type="protein sequence ID" value="RMB57798.1"/>
    <property type="molecule type" value="Genomic_DNA"/>
</dbReference>
<evidence type="ECO:0000256" key="4">
    <source>
        <dbReference type="SAM" id="MobiDB-lite"/>
    </source>
</evidence>
<dbReference type="PANTHER" id="PTHR38445:SF9">
    <property type="entry name" value="HTH-TYPE TRANSCRIPTIONAL REPRESSOR YTRA"/>
    <property type="match status" value="1"/>
</dbReference>
<name>A0A3M0FZF4_9ACTN</name>